<protein>
    <submittedName>
        <fullName evidence="1">Uncharacterized protein</fullName>
    </submittedName>
</protein>
<dbReference type="RefSeq" id="WP_108825528.1">
    <property type="nucleotide sequence ID" value="NZ_CP023004.1"/>
</dbReference>
<name>A0A2U8E4M2_9BACT</name>
<sequence>MKSAFRTPHSAFPLLAALALLAAFSLQPFSLSVLRAGAPAPAPMSLRLVSLNNGQWMDKNKTAEVRREVDRIVSEGFNAISIGTYKFMPAYFIDYTKTPYPEAQQFDPKKSASQLETLRANIRYAKSKGIQRVVSRSYSHYCPLNFWEAHQAELNPGGIFKRFLENAHQNNIYKESLQKRKAEAVVPHAQWTNPVFRNFFIYSTSRMLDLIPELDGFLNAYAEAAWTLTPDTLRADKWKSWKENVDYAATDANFVDYCNTLYALLQKKRGDRLFLGMRDWYVKPETLAQLKMPRSQLYMSIKYAGYDQPLVNYPPWGKDLLDAGYSVILDIIVFDAEHPHPVYWYDGDIIEKTFANMRAGGFTGIAYQDYQLKSKTGDALDHPVRRLTQKTVGAAIAGKPFTNADAIAFLRPHYRDGAEPLLRSLKAVALAQESFIKLSPAWFWRGDGLTPGGLDVPRLWKLNDEPEAPSGMAFVRQNAISVPGYVAATLSPDPASAIAKLKSDTGPDARTPVELIAEMRRHADDSVTAALEFRAKAPAKAPYLRDLVASAFIHQQLVARDTAFLEAAIAYYRAGANWDGRYHKDRNAPLAPRPGVDVAAEKAACLDAMNRLVYHDQIMAELLKNYAPRRPTRRNFKGYPESLTMAQILGIKLAKPALDQTEYNRIETQILGK</sequence>
<reference evidence="1 2" key="1">
    <citation type="journal article" date="2018" name="Syst. Appl. Microbiol.">
        <title>Ereboglobus luteus gen. nov. sp. nov. from cockroach guts, and new insights into the oxygen relationship of the genera Opitutus and Didymococcus (Verrucomicrobia: Opitutaceae).</title>
        <authorList>
            <person name="Tegtmeier D."/>
            <person name="Belitz A."/>
            <person name="Radek R."/>
            <person name="Heimerl T."/>
            <person name="Brune A."/>
        </authorList>
    </citation>
    <scope>NUCLEOTIDE SEQUENCE [LARGE SCALE GENOMIC DNA]</scope>
    <source>
        <strain evidence="1 2">Ho45</strain>
    </source>
</reference>
<accession>A0A2U8E4M2</accession>
<dbReference type="KEGG" id="elut:CKA38_11030"/>
<evidence type="ECO:0000313" key="2">
    <source>
        <dbReference type="Proteomes" id="UP000244896"/>
    </source>
</evidence>
<dbReference type="OrthoDB" id="1007354at2"/>
<dbReference type="EMBL" id="CP023004">
    <property type="protein sequence ID" value="AWI09715.1"/>
    <property type="molecule type" value="Genomic_DNA"/>
</dbReference>
<organism evidence="1 2">
    <name type="scientific">Ereboglobus luteus</name>
    <dbReference type="NCBI Taxonomy" id="1796921"/>
    <lineage>
        <taxon>Bacteria</taxon>
        <taxon>Pseudomonadati</taxon>
        <taxon>Verrucomicrobiota</taxon>
        <taxon>Opitutia</taxon>
        <taxon>Opitutales</taxon>
        <taxon>Opitutaceae</taxon>
        <taxon>Ereboglobus</taxon>
    </lineage>
</organism>
<gene>
    <name evidence="1" type="ORF">CKA38_11030</name>
</gene>
<dbReference type="AlphaFoldDB" id="A0A2U8E4M2"/>
<proteinExistence type="predicted"/>
<keyword evidence="2" id="KW-1185">Reference proteome</keyword>
<evidence type="ECO:0000313" key="1">
    <source>
        <dbReference type="EMBL" id="AWI09715.1"/>
    </source>
</evidence>
<dbReference type="Proteomes" id="UP000244896">
    <property type="component" value="Chromosome"/>
</dbReference>